<keyword evidence="1" id="KW-0677">Repeat</keyword>
<dbReference type="PROSITE" id="PS51464">
    <property type="entry name" value="SIS"/>
    <property type="match status" value="1"/>
</dbReference>
<protein>
    <submittedName>
        <fullName evidence="3">SIS domain-containing protein</fullName>
    </submittedName>
</protein>
<dbReference type="SUPFAM" id="SSF53697">
    <property type="entry name" value="SIS domain"/>
    <property type="match status" value="1"/>
</dbReference>
<keyword evidence="4" id="KW-1185">Reference proteome</keyword>
<reference evidence="3 4" key="1">
    <citation type="journal article" date="2022" name="BMC Genomics">
        <title>Comparative genome analysis of mycobacteria focusing on tRNA and non-coding RNA.</title>
        <authorList>
            <person name="Behra P.R.K."/>
            <person name="Pettersson B.M.F."/>
            <person name="Ramesh M."/>
            <person name="Das S."/>
            <person name="Dasgupta S."/>
            <person name="Kirsebom L.A."/>
        </authorList>
    </citation>
    <scope>NUCLEOTIDE SEQUENCE [LARGE SCALE GENOMIC DNA]</scope>
    <source>
        <strain evidence="3 4">DSM 44078</strain>
    </source>
</reference>
<dbReference type="InterPro" id="IPR046348">
    <property type="entry name" value="SIS_dom_sf"/>
</dbReference>
<dbReference type="Pfam" id="PF01380">
    <property type="entry name" value="SIS"/>
    <property type="match status" value="1"/>
</dbReference>
<dbReference type="CDD" id="cd05008">
    <property type="entry name" value="SIS_GlmS_GlmD_1"/>
    <property type="match status" value="1"/>
</dbReference>
<accession>A0ABT3CJ47</accession>
<evidence type="ECO:0000256" key="1">
    <source>
        <dbReference type="ARBA" id="ARBA00022737"/>
    </source>
</evidence>
<dbReference type="CDD" id="cd05009">
    <property type="entry name" value="SIS_GlmS_GlmD_2"/>
    <property type="match status" value="1"/>
</dbReference>
<proteinExistence type="predicted"/>
<dbReference type="PANTHER" id="PTHR10937">
    <property type="entry name" value="GLUCOSAMINE--FRUCTOSE-6-PHOSPHATE AMINOTRANSFERASE, ISOMERIZING"/>
    <property type="match status" value="1"/>
</dbReference>
<dbReference type="Gene3D" id="3.40.50.10490">
    <property type="entry name" value="Glucose-6-phosphate isomerase like protein, domain 1"/>
    <property type="match status" value="3"/>
</dbReference>
<organism evidence="3 4">
    <name type="scientific">Mycolicibacterium komossense</name>
    <dbReference type="NCBI Taxonomy" id="1779"/>
    <lineage>
        <taxon>Bacteria</taxon>
        <taxon>Bacillati</taxon>
        <taxon>Actinomycetota</taxon>
        <taxon>Actinomycetes</taxon>
        <taxon>Mycobacteriales</taxon>
        <taxon>Mycobacteriaceae</taxon>
        <taxon>Mycolicibacterium</taxon>
    </lineage>
</organism>
<dbReference type="Proteomes" id="UP001526201">
    <property type="component" value="Unassembled WGS sequence"/>
</dbReference>
<dbReference type="EMBL" id="JACKTY010000040">
    <property type="protein sequence ID" value="MCV7229246.1"/>
    <property type="molecule type" value="Genomic_DNA"/>
</dbReference>
<evidence type="ECO:0000259" key="2">
    <source>
        <dbReference type="PROSITE" id="PS51464"/>
    </source>
</evidence>
<dbReference type="RefSeq" id="WP_264070457.1">
    <property type="nucleotide sequence ID" value="NZ_JACKTY010000040.1"/>
</dbReference>
<dbReference type="InterPro" id="IPR035490">
    <property type="entry name" value="GlmS/FrlB_SIS"/>
</dbReference>
<dbReference type="PANTHER" id="PTHR10937:SF4">
    <property type="entry name" value="GLUCOSAMINE-6-PHOSPHATE DEAMINASE"/>
    <property type="match status" value="1"/>
</dbReference>
<dbReference type="InterPro" id="IPR001347">
    <property type="entry name" value="SIS_dom"/>
</dbReference>
<dbReference type="InterPro" id="IPR035466">
    <property type="entry name" value="GlmS/AgaS_SIS"/>
</dbReference>
<evidence type="ECO:0000313" key="3">
    <source>
        <dbReference type="EMBL" id="MCV7229246.1"/>
    </source>
</evidence>
<comment type="caution">
    <text evidence="3">The sequence shown here is derived from an EMBL/GenBank/DDBJ whole genome shotgun (WGS) entry which is preliminary data.</text>
</comment>
<sequence length="290" mass="30857">MSATTIEIQSQPALWQQVASNPVPAELSAHGRRMLVIGCGTSAFVAMAYAALREQAGYGETDWAYGSEVPLTRRYDTVIALTRSGTTTEIVDALPQIDAETKVVLTAVGGGPLSALVDHEVLIDFADEASVVQTRFPTTSLALLRHGLGEDLTRVVAEGERAVTDELPVEPTAFEHFVYLGTSWSIGLAYEAALKMREAAQAWSESYPAMDYRHGPIAVAGPNSLVWMFGTPPPGLVAQVQATGATVVTSDIDPLAQLVQAQRCAVAVADARGLDPDQPRGLTRSVVLAR</sequence>
<gene>
    <name evidence="3" type="ORF">H7J73_24860</name>
</gene>
<feature type="domain" description="SIS" evidence="2">
    <location>
        <begin position="23"/>
        <end position="158"/>
    </location>
</feature>
<evidence type="ECO:0000313" key="4">
    <source>
        <dbReference type="Proteomes" id="UP001526201"/>
    </source>
</evidence>
<name>A0ABT3CJ47_9MYCO</name>